<dbReference type="InterPro" id="IPR055219">
    <property type="entry name" value="MinC_N_1"/>
</dbReference>
<evidence type="ECO:0000259" key="8">
    <source>
        <dbReference type="Pfam" id="PF22642"/>
    </source>
</evidence>
<keyword evidence="3 6" id="KW-0717">Septation</keyword>
<evidence type="ECO:0000313" key="10">
    <source>
        <dbReference type="Proteomes" id="UP000198948"/>
    </source>
</evidence>
<dbReference type="Gene3D" id="3.30.160.540">
    <property type="match status" value="1"/>
</dbReference>
<gene>
    <name evidence="6" type="primary">minC</name>
    <name evidence="9" type="ORF">SAMN04488559_10421</name>
</gene>
<dbReference type="Pfam" id="PF22642">
    <property type="entry name" value="MinC_N_1"/>
    <property type="match status" value="1"/>
</dbReference>
<dbReference type="Gene3D" id="2.160.20.70">
    <property type="match status" value="1"/>
</dbReference>
<evidence type="ECO:0000256" key="6">
    <source>
        <dbReference type="HAMAP-Rule" id="MF_00267"/>
    </source>
</evidence>
<reference evidence="9 10" key="1">
    <citation type="submission" date="2016-10" db="EMBL/GenBank/DDBJ databases">
        <authorList>
            <person name="de Groot N.N."/>
        </authorList>
    </citation>
    <scope>NUCLEOTIDE SEQUENCE [LARGE SCALE GENOMIC DNA]</scope>
    <source>
        <strain evidence="9 10">DSM 13760</strain>
    </source>
</reference>
<evidence type="ECO:0000256" key="4">
    <source>
        <dbReference type="ARBA" id="ARBA00023306"/>
    </source>
</evidence>
<dbReference type="STRING" id="142588.SAMN04488559_10421"/>
<comment type="similarity">
    <text evidence="1 6">Belongs to the MinC family.</text>
</comment>
<keyword evidence="2 6" id="KW-0132">Cell division</keyword>
<feature type="domain" description="Septum site-determining protein MinC N-terminal" evidence="8">
    <location>
        <begin position="6"/>
        <end position="82"/>
    </location>
</feature>
<evidence type="ECO:0000256" key="5">
    <source>
        <dbReference type="ARBA" id="ARBA00046874"/>
    </source>
</evidence>
<dbReference type="InterPro" id="IPR036145">
    <property type="entry name" value="MinC_C_sf"/>
</dbReference>
<dbReference type="InterPro" id="IPR013033">
    <property type="entry name" value="MinC"/>
</dbReference>
<comment type="function">
    <text evidence="6">Cell division inhibitor that blocks the formation of polar Z ring septums. Rapidly oscillates between the poles of the cell to destabilize FtsZ filaments that have formed before they mature into polar Z rings. Prevents FtsZ polymerization.</text>
</comment>
<dbReference type="Proteomes" id="UP000198948">
    <property type="component" value="Unassembled WGS sequence"/>
</dbReference>
<dbReference type="OrthoDB" id="9790810at2"/>
<evidence type="ECO:0000259" key="7">
    <source>
        <dbReference type="Pfam" id="PF03775"/>
    </source>
</evidence>
<evidence type="ECO:0000256" key="3">
    <source>
        <dbReference type="ARBA" id="ARBA00023210"/>
    </source>
</evidence>
<dbReference type="HAMAP" id="MF_00267">
    <property type="entry name" value="MinC"/>
    <property type="match status" value="1"/>
</dbReference>
<name>A0A1H9RGK7_9LACT</name>
<dbReference type="InterPro" id="IPR016098">
    <property type="entry name" value="CAP/MinC_C"/>
</dbReference>
<feature type="domain" description="Septum formation inhibitor MinC C-terminal" evidence="7">
    <location>
        <begin position="107"/>
        <end position="196"/>
    </location>
</feature>
<dbReference type="GO" id="GO:0000917">
    <property type="term" value="P:division septum assembly"/>
    <property type="evidence" value="ECO:0007669"/>
    <property type="project" value="UniProtKB-KW"/>
</dbReference>
<dbReference type="GO" id="GO:1901891">
    <property type="term" value="P:regulation of cell septum assembly"/>
    <property type="evidence" value="ECO:0007669"/>
    <property type="project" value="InterPro"/>
</dbReference>
<accession>A0A1H9RGK7</accession>
<organism evidence="9 10">
    <name type="scientific">Isobaculum melis</name>
    <dbReference type="NCBI Taxonomy" id="142588"/>
    <lineage>
        <taxon>Bacteria</taxon>
        <taxon>Bacillati</taxon>
        <taxon>Bacillota</taxon>
        <taxon>Bacilli</taxon>
        <taxon>Lactobacillales</taxon>
        <taxon>Carnobacteriaceae</taxon>
        <taxon>Isobaculum</taxon>
    </lineage>
</organism>
<sequence length="226" mass="24897">MSTKNVKLKGTKEGYTIVLHDVASFEEILIDLEELLLNISKQNNASTEISVHVDTENRLLSDEQLAKVYQLVEQHSTMKIGKVQTNVLTKEAATLWKESENVATLVTTVRNGQVVTMPGDVMLLGSIHQGGTLKAAGNIYLFGELKGIVHAGYLGDEDKVVFAKFNHDAQVRIGEQVQIIEGKGKNEPLEDTTFAYVNDLHILSFDQLDQIRAIKPKLGNQTGGLL</sequence>
<proteinExistence type="inferred from homology"/>
<dbReference type="InterPro" id="IPR005526">
    <property type="entry name" value="Septum_form_inhib_MinC_C"/>
</dbReference>
<keyword evidence="4 6" id="KW-0131">Cell cycle</keyword>
<evidence type="ECO:0000313" key="9">
    <source>
        <dbReference type="EMBL" id="SER71876.1"/>
    </source>
</evidence>
<evidence type="ECO:0000256" key="1">
    <source>
        <dbReference type="ARBA" id="ARBA00006291"/>
    </source>
</evidence>
<dbReference type="PANTHER" id="PTHR34108">
    <property type="entry name" value="SEPTUM SITE-DETERMINING PROTEIN MINC"/>
    <property type="match status" value="1"/>
</dbReference>
<keyword evidence="10" id="KW-1185">Reference proteome</keyword>
<dbReference type="Pfam" id="PF03775">
    <property type="entry name" value="MinC_C"/>
    <property type="match status" value="1"/>
</dbReference>
<dbReference type="SUPFAM" id="SSF63848">
    <property type="entry name" value="Cell-division inhibitor MinC, C-terminal domain"/>
    <property type="match status" value="1"/>
</dbReference>
<protein>
    <recommendedName>
        <fullName evidence="6">Probable septum site-determining protein MinC</fullName>
    </recommendedName>
</protein>
<dbReference type="AlphaFoldDB" id="A0A1H9RGK7"/>
<comment type="subunit">
    <text evidence="5 6">Interacts with MinD and FtsZ.</text>
</comment>
<dbReference type="GO" id="GO:0000902">
    <property type="term" value="P:cell morphogenesis"/>
    <property type="evidence" value="ECO:0007669"/>
    <property type="project" value="InterPro"/>
</dbReference>
<dbReference type="EMBL" id="FOHA01000004">
    <property type="protein sequence ID" value="SER71876.1"/>
    <property type="molecule type" value="Genomic_DNA"/>
</dbReference>
<evidence type="ECO:0000256" key="2">
    <source>
        <dbReference type="ARBA" id="ARBA00022618"/>
    </source>
</evidence>
<dbReference type="PANTHER" id="PTHR34108:SF1">
    <property type="entry name" value="SEPTUM SITE-DETERMINING PROTEIN MINC"/>
    <property type="match status" value="1"/>
</dbReference>
<dbReference type="RefSeq" id="WP_092650762.1">
    <property type="nucleotide sequence ID" value="NZ_FOHA01000004.1"/>
</dbReference>